<dbReference type="PANTHER" id="PTHR30055:SF220">
    <property type="entry name" value="TETR-FAMILY REGULATORY PROTEIN"/>
    <property type="match status" value="1"/>
</dbReference>
<keyword evidence="7" id="KW-1185">Reference proteome</keyword>
<dbReference type="EMBL" id="VFPA01000001">
    <property type="protein sequence ID" value="TQM15237.1"/>
    <property type="molecule type" value="Genomic_DNA"/>
</dbReference>
<dbReference type="Gene3D" id="1.10.357.10">
    <property type="entry name" value="Tetracycline Repressor, domain 2"/>
    <property type="match status" value="1"/>
</dbReference>
<dbReference type="GO" id="GO:0003700">
    <property type="term" value="F:DNA-binding transcription factor activity"/>
    <property type="evidence" value="ECO:0007669"/>
    <property type="project" value="TreeGrafter"/>
</dbReference>
<sequence length="187" mass="20150">MARPKVHDAALRAQLLTRARELLSSDGTDGVSLRVLARDCGTSTTAVYSLFGGKPELLGELLDEALRRFTAHVDAVRAEDDPVAALVRLAGAYRRAALAAPQLFDAMFGGALPPATAHAALRPLRELVQRGVARGSLRPDLDPATAALTLWATVHGWVSLQRRHLLPEGRDRLEDAVRGVLDGWRPA</sequence>
<dbReference type="SUPFAM" id="SSF48498">
    <property type="entry name" value="Tetracyclin repressor-like, C-terminal domain"/>
    <property type="match status" value="1"/>
</dbReference>
<dbReference type="Pfam" id="PF00440">
    <property type="entry name" value="TetR_N"/>
    <property type="match status" value="1"/>
</dbReference>
<keyword evidence="1" id="KW-0805">Transcription regulation</keyword>
<accession>A0A543E0Y3</accession>
<dbReference type="PANTHER" id="PTHR30055">
    <property type="entry name" value="HTH-TYPE TRANSCRIPTIONAL REGULATOR RUTR"/>
    <property type="match status" value="1"/>
</dbReference>
<dbReference type="Pfam" id="PF13305">
    <property type="entry name" value="TetR_C_33"/>
    <property type="match status" value="1"/>
</dbReference>
<feature type="DNA-binding region" description="H-T-H motif" evidence="4">
    <location>
        <begin position="32"/>
        <end position="51"/>
    </location>
</feature>
<dbReference type="RefSeq" id="WP_142050736.1">
    <property type="nucleotide sequence ID" value="NZ_VFPA01000001.1"/>
</dbReference>
<dbReference type="InterPro" id="IPR009057">
    <property type="entry name" value="Homeodomain-like_sf"/>
</dbReference>
<evidence type="ECO:0000256" key="3">
    <source>
        <dbReference type="ARBA" id="ARBA00023163"/>
    </source>
</evidence>
<dbReference type="InterPro" id="IPR001647">
    <property type="entry name" value="HTH_TetR"/>
</dbReference>
<proteinExistence type="predicted"/>
<evidence type="ECO:0000256" key="2">
    <source>
        <dbReference type="ARBA" id="ARBA00023125"/>
    </source>
</evidence>
<dbReference type="InterPro" id="IPR050109">
    <property type="entry name" value="HTH-type_TetR-like_transc_reg"/>
</dbReference>
<dbReference type="SUPFAM" id="SSF46689">
    <property type="entry name" value="Homeodomain-like"/>
    <property type="match status" value="1"/>
</dbReference>
<dbReference type="PROSITE" id="PS50977">
    <property type="entry name" value="HTH_TETR_2"/>
    <property type="match status" value="1"/>
</dbReference>
<dbReference type="Proteomes" id="UP000315677">
    <property type="component" value="Unassembled WGS sequence"/>
</dbReference>
<name>A0A543E0Y3_9PSEU</name>
<evidence type="ECO:0000313" key="6">
    <source>
        <dbReference type="EMBL" id="TQM15237.1"/>
    </source>
</evidence>
<protein>
    <submittedName>
        <fullName evidence="6">TetR family transcriptional regulator</fullName>
    </submittedName>
</protein>
<dbReference type="GO" id="GO:0000976">
    <property type="term" value="F:transcription cis-regulatory region binding"/>
    <property type="evidence" value="ECO:0007669"/>
    <property type="project" value="TreeGrafter"/>
</dbReference>
<dbReference type="InterPro" id="IPR036271">
    <property type="entry name" value="Tet_transcr_reg_TetR-rel_C_sf"/>
</dbReference>
<gene>
    <name evidence="6" type="ORF">FB558_2020</name>
</gene>
<keyword evidence="2 4" id="KW-0238">DNA-binding</keyword>
<dbReference type="OrthoDB" id="4709966at2"/>
<comment type="caution">
    <text evidence="6">The sequence shown here is derived from an EMBL/GenBank/DDBJ whole genome shotgun (WGS) entry which is preliminary data.</text>
</comment>
<dbReference type="InterPro" id="IPR025996">
    <property type="entry name" value="MT1864/Rv1816-like_C"/>
</dbReference>
<evidence type="ECO:0000259" key="5">
    <source>
        <dbReference type="PROSITE" id="PS50977"/>
    </source>
</evidence>
<evidence type="ECO:0000256" key="1">
    <source>
        <dbReference type="ARBA" id="ARBA00023015"/>
    </source>
</evidence>
<keyword evidence="3" id="KW-0804">Transcription</keyword>
<feature type="domain" description="HTH tetR-type" evidence="5">
    <location>
        <begin position="9"/>
        <end position="69"/>
    </location>
</feature>
<organism evidence="6 7">
    <name type="scientific">Pseudonocardia kunmingensis</name>
    <dbReference type="NCBI Taxonomy" id="630975"/>
    <lineage>
        <taxon>Bacteria</taxon>
        <taxon>Bacillati</taxon>
        <taxon>Actinomycetota</taxon>
        <taxon>Actinomycetes</taxon>
        <taxon>Pseudonocardiales</taxon>
        <taxon>Pseudonocardiaceae</taxon>
        <taxon>Pseudonocardia</taxon>
    </lineage>
</organism>
<evidence type="ECO:0000313" key="7">
    <source>
        <dbReference type="Proteomes" id="UP000315677"/>
    </source>
</evidence>
<reference evidence="6 7" key="1">
    <citation type="submission" date="2019-06" db="EMBL/GenBank/DDBJ databases">
        <title>Sequencing the genomes of 1000 actinobacteria strains.</title>
        <authorList>
            <person name="Klenk H.-P."/>
        </authorList>
    </citation>
    <scope>NUCLEOTIDE SEQUENCE [LARGE SCALE GENOMIC DNA]</scope>
    <source>
        <strain evidence="6 7">DSM 45301</strain>
    </source>
</reference>
<evidence type="ECO:0000256" key="4">
    <source>
        <dbReference type="PROSITE-ProRule" id="PRU00335"/>
    </source>
</evidence>
<dbReference type="AlphaFoldDB" id="A0A543E0Y3"/>